<gene>
    <name evidence="1" type="ORF">FE785_09545</name>
</gene>
<dbReference type="RefSeq" id="WP_138565528.1">
    <property type="nucleotide sequence ID" value="NZ_CP040602.1"/>
</dbReference>
<reference evidence="1 2" key="1">
    <citation type="submission" date="2019-05" db="EMBL/GenBank/DDBJ databases">
        <title>Thiomicrorhabdus sediminis sp. nov, a novel sulfur-oxidizing bacterium isolated from coastal sediment.</title>
        <authorList>
            <person name="Liu X."/>
        </authorList>
    </citation>
    <scope>NUCLEOTIDE SEQUENCE [LARGE SCALE GENOMIC DNA]</scope>
    <source>
        <strain evidence="1 2">G1</strain>
    </source>
</reference>
<dbReference type="KEGG" id="thig:FE785_09545"/>
<dbReference type="InterPro" id="IPR012349">
    <property type="entry name" value="Split_barrel_FMN-bd"/>
</dbReference>
<dbReference type="AlphaFoldDB" id="A0A4P9K6X7"/>
<dbReference type="Gene3D" id="2.30.110.10">
    <property type="entry name" value="Electron Transport, Fmn-binding Protein, Chain A"/>
    <property type="match status" value="1"/>
</dbReference>
<organism evidence="1 2">
    <name type="scientific">Thiomicrorhabdus sediminis</name>
    <dbReference type="NCBI Taxonomy" id="2580412"/>
    <lineage>
        <taxon>Bacteria</taxon>
        <taxon>Pseudomonadati</taxon>
        <taxon>Pseudomonadota</taxon>
        <taxon>Gammaproteobacteria</taxon>
        <taxon>Thiotrichales</taxon>
        <taxon>Piscirickettsiaceae</taxon>
        <taxon>Thiomicrorhabdus</taxon>
    </lineage>
</organism>
<dbReference type="Proteomes" id="UP000304864">
    <property type="component" value="Chromosome"/>
</dbReference>
<keyword evidence="2" id="KW-1185">Reference proteome</keyword>
<accession>A0A4P9K6X7</accession>
<sequence>MSETAPQQSCRELIANSKTLMLSTLQSSFWRQSKVNQATAVPVLHSSVTPFIYRDNAFFIFISELAQHTANLQALIEYNALHQQEPAVLISILLSCDEAETTQLFARQRLSMQCEVGKVDSQSKIYQPILAQFTEEFGEVVDILKTLDFHLFKLQCISGDYVQGFGQAYRFQGLPCDKLEQKRQ</sequence>
<dbReference type="OrthoDB" id="5345368at2"/>
<evidence type="ECO:0000313" key="2">
    <source>
        <dbReference type="Proteomes" id="UP000304864"/>
    </source>
</evidence>
<dbReference type="EMBL" id="CP040602">
    <property type="protein sequence ID" value="QCU90854.1"/>
    <property type="molecule type" value="Genomic_DNA"/>
</dbReference>
<name>A0A4P9K6X7_9GAMM</name>
<dbReference type="SUPFAM" id="SSF50475">
    <property type="entry name" value="FMN-binding split barrel"/>
    <property type="match status" value="1"/>
</dbReference>
<evidence type="ECO:0000313" key="1">
    <source>
        <dbReference type="EMBL" id="QCU90854.1"/>
    </source>
</evidence>
<protein>
    <submittedName>
        <fullName evidence="1">HugZ family protein</fullName>
    </submittedName>
</protein>
<proteinExistence type="predicted"/>